<protein>
    <recommendedName>
        <fullName evidence="3">Periplasmic serine protease</fullName>
    </recommendedName>
</protein>
<dbReference type="STRING" id="525903.Taci_1401"/>
<dbReference type="Gene3D" id="3.90.226.10">
    <property type="entry name" value="2-enoyl-CoA Hydratase, Chain A, domain 1"/>
    <property type="match status" value="1"/>
</dbReference>
<dbReference type="NCBIfam" id="NF047768">
    <property type="entry name" value="Clp_like_SDH"/>
    <property type="match status" value="1"/>
</dbReference>
<gene>
    <name evidence="1" type="ordered locus">Taci_1401</name>
</gene>
<dbReference type="PATRIC" id="fig|525903.6.peg.1402"/>
<dbReference type="OrthoDB" id="9806253at2"/>
<name>D1B6J1_THEAS</name>
<evidence type="ECO:0008006" key="3">
    <source>
        <dbReference type="Google" id="ProtNLM"/>
    </source>
</evidence>
<dbReference type="Pfam" id="PF01972">
    <property type="entry name" value="SDH_protease"/>
    <property type="match status" value="1"/>
</dbReference>
<dbReference type="eggNOG" id="COG0616">
    <property type="taxonomic scope" value="Bacteria"/>
</dbReference>
<dbReference type="AlphaFoldDB" id="D1B6J1"/>
<sequence length="277" mass="31191">MDGLFLILFLFMVVTPTLKQWRINQLRLSAMRSLEKRRGSRVISLIHRQETMGFFGMFQRNFINIEDSEEVLRFIRMTPDHVPIDMVIHTPGGLLLAAEQIAEALRKHPSKVTVFVPHYAMSGGTLIALAADEIVMDRHAVLGPVDPQLGQWPAASIIKAVEQKPVEEVDDHTLIMADVARKAMRQTEDFVRRLLKSNGMEEERADALAKALTDGRWTHDYPINIDEARSLGLPVTDQMPDEICALMRLYPQSGQGRPSVQYVPLPFEHGVGAKASM</sequence>
<proteinExistence type="predicted"/>
<dbReference type="EnsemblBacteria" id="ACZ19632">
    <property type="protein sequence ID" value="ACZ19632"/>
    <property type="gene ID" value="Taci_1401"/>
</dbReference>
<reference evidence="1 2" key="1">
    <citation type="journal article" date="2009" name="Stand. Genomic Sci.">
        <title>Complete genome sequence of Thermanaerovibrio acidaminovorans type strain (Su883).</title>
        <authorList>
            <person name="Chovatia M."/>
            <person name="Sikorski J."/>
            <person name="Schroder M."/>
            <person name="Lapidus A."/>
            <person name="Nolan M."/>
            <person name="Tice H."/>
            <person name="Glavina Del Rio T."/>
            <person name="Copeland A."/>
            <person name="Cheng J.F."/>
            <person name="Lucas S."/>
            <person name="Chen F."/>
            <person name="Bruce D."/>
            <person name="Goodwin L."/>
            <person name="Pitluck S."/>
            <person name="Ivanova N."/>
            <person name="Mavromatis K."/>
            <person name="Ovchinnikova G."/>
            <person name="Pati A."/>
            <person name="Chen A."/>
            <person name="Palaniappan K."/>
            <person name="Land M."/>
            <person name="Hauser L."/>
            <person name="Chang Y.J."/>
            <person name="Jeffries C.D."/>
            <person name="Chain P."/>
            <person name="Saunders E."/>
            <person name="Detter J.C."/>
            <person name="Brettin T."/>
            <person name="Rohde M."/>
            <person name="Goker M."/>
            <person name="Spring S."/>
            <person name="Bristow J."/>
            <person name="Markowitz V."/>
            <person name="Hugenholtz P."/>
            <person name="Kyrpides N.C."/>
            <person name="Klenk H.P."/>
            <person name="Eisen J.A."/>
        </authorList>
    </citation>
    <scope>NUCLEOTIDE SEQUENCE [LARGE SCALE GENOMIC DNA]</scope>
    <source>
        <strain evidence="2">ATCC 49978 / DSM 6589 / Su883</strain>
    </source>
</reference>
<dbReference type="PANTHER" id="PTHR35984:SF1">
    <property type="entry name" value="PERIPLASMIC SERINE PROTEASE"/>
    <property type="match status" value="1"/>
</dbReference>
<dbReference type="InterPro" id="IPR029045">
    <property type="entry name" value="ClpP/crotonase-like_dom_sf"/>
</dbReference>
<dbReference type="KEGG" id="tai:Taci_1401"/>
<dbReference type="HOGENOM" id="CLU_067083_0_0_0"/>
<dbReference type="Proteomes" id="UP000002030">
    <property type="component" value="Chromosome"/>
</dbReference>
<dbReference type="GO" id="GO:0016020">
    <property type="term" value="C:membrane"/>
    <property type="evidence" value="ECO:0007669"/>
    <property type="project" value="InterPro"/>
</dbReference>
<dbReference type="SUPFAM" id="SSF52096">
    <property type="entry name" value="ClpP/crotonase"/>
    <property type="match status" value="1"/>
</dbReference>
<evidence type="ECO:0000313" key="1">
    <source>
        <dbReference type="EMBL" id="ACZ19632.1"/>
    </source>
</evidence>
<evidence type="ECO:0000313" key="2">
    <source>
        <dbReference type="Proteomes" id="UP000002030"/>
    </source>
</evidence>
<dbReference type="EMBL" id="CP001818">
    <property type="protein sequence ID" value="ACZ19632.1"/>
    <property type="molecule type" value="Genomic_DNA"/>
</dbReference>
<keyword evidence="2" id="KW-1185">Reference proteome</keyword>
<dbReference type="PANTHER" id="PTHR35984">
    <property type="entry name" value="PERIPLASMIC SERINE PROTEASE"/>
    <property type="match status" value="1"/>
</dbReference>
<accession>D1B6J1</accession>
<organism evidence="1 2">
    <name type="scientific">Thermanaerovibrio acidaminovorans (strain ATCC 49978 / DSM 6589 / Su883)</name>
    <name type="common">Selenomonas acidaminovorans</name>
    <dbReference type="NCBI Taxonomy" id="525903"/>
    <lineage>
        <taxon>Bacteria</taxon>
        <taxon>Thermotogati</taxon>
        <taxon>Synergistota</taxon>
        <taxon>Synergistia</taxon>
        <taxon>Synergistales</taxon>
        <taxon>Synergistaceae</taxon>
        <taxon>Thermanaerovibrio</taxon>
    </lineage>
</organism>
<dbReference type="InterPro" id="IPR002825">
    <property type="entry name" value="Pept_S49_ser-pept_pro"/>
</dbReference>